<keyword evidence="3 4" id="KW-0472">Membrane</keyword>
<dbReference type="EMBL" id="CAJNOW010014887">
    <property type="protein sequence ID" value="CAF1636077.1"/>
    <property type="molecule type" value="Genomic_DNA"/>
</dbReference>
<dbReference type="EMBL" id="CAJOBJ010002269">
    <property type="protein sequence ID" value="CAF3918392.1"/>
    <property type="molecule type" value="Genomic_DNA"/>
</dbReference>
<feature type="transmembrane region" description="Helical" evidence="4">
    <location>
        <begin position="74"/>
        <end position="97"/>
    </location>
</feature>
<dbReference type="Pfam" id="PF07690">
    <property type="entry name" value="MFS_1"/>
    <property type="match status" value="1"/>
</dbReference>
<dbReference type="AlphaFoldDB" id="A0A814WED1"/>
<evidence type="ECO:0000313" key="5">
    <source>
        <dbReference type="EMBL" id="CAF1201127.1"/>
    </source>
</evidence>
<feature type="transmembrane region" description="Helical" evidence="4">
    <location>
        <begin position="104"/>
        <end position="126"/>
    </location>
</feature>
<keyword evidence="2 4" id="KW-1133">Transmembrane helix</keyword>
<dbReference type="Gene3D" id="1.20.1250.20">
    <property type="entry name" value="MFS general substrate transporter like domains"/>
    <property type="match status" value="2"/>
</dbReference>
<dbReference type="SUPFAM" id="SSF103473">
    <property type="entry name" value="MFS general substrate transporter"/>
    <property type="match status" value="1"/>
</dbReference>
<dbReference type="Proteomes" id="UP000663855">
    <property type="component" value="Unassembled WGS sequence"/>
</dbReference>
<organism evidence="5 8">
    <name type="scientific">Rotaria magnacalcarata</name>
    <dbReference type="NCBI Taxonomy" id="392030"/>
    <lineage>
        <taxon>Eukaryota</taxon>
        <taxon>Metazoa</taxon>
        <taxon>Spiralia</taxon>
        <taxon>Gnathifera</taxon>
        <taxon>Rotifera</taxon>
        <taxon>Eurotatoria</taxon>
        <taxon>Bdelloidea</taxon>
        <taxon>Philodinida</taxon>
        <taxon>Philodinidae</taxon>
        <taxon>Rotaria</taxon>
    </lineage>
</organism>
<dbReference type="InterPro" id="IPR036259">
    <property type="entry name" value="MFS_trans_sf"/>
</dbReference>
<dbReference type="PANTHER" id="PTHR23121">
    <property type="entry name" value="SODIUM-DEPENDENT GLUCOSE TRANSPORTER 1"/>
    <property type="match status" value="1"/>
</dbReference>
<keyword evidence="1 4" id="KW-0812">Transmembrane</keyword>
<evidence type="ECO:0000313" key="8">
    <source>
        <dbReference type="Proteomes" id="UP000663855"/>
    </source>
</evidence>
<protein>
    <recommendedName>
        <fullName evidence="9">Major facilitator superfamily (MFS) profile domain-containing protein</fullName>
    </recommendedName>
</protein>
<dbReference type="OrthoDB" id="413079at2759"/>
<feature type="transmembrane region" description="Helical" evidence="4">
    <location>
        <begin position="32"/>
        <end position="54"/>
    </location>
</feature>
<evidence type="ECO:0008006" key="9">
    <source>
        <dbReference type="Google" id="ProtNLM"/>
    </source>
</evidence>
<dbReference type="EMBL" id="CAJNOV010005201">
    <property type="protein sequence ID" value="CAF1201127.1"/>
    <property type="molecule type" value="Genomic_DNA"/>
</dbReference>
<feature type="transmembrane region" description="Helical" evidence="4">
    <location>
        <begin position="303"/>
        <end position="321"/>
    </location>
</feature>
<evidence type="ECO:0000313" key="7">
    <source>
        <dbReference type="EMBL" id="CAF3918392.1"/>
    </source>
</evidence>
<feature type="transmembrane region" description="Helical" evidence="4">
    <location>
        <begin position="197"/>
        <end position="217"/>
    </location>
</feature>
<name>A0A814WED1_9BILA</name>
<evidence type="ECO:0000313" key="6">
    <source>
        <dbReference type="EMBL" id="CAF1636077.1"/>
    </source>
</evidence>
<evidence type="ECO:0000256" key="2">
    <source>
        <dbReference type="ARBA" id="ARBA00022989"/>
    </source>
</evidence>
<comment type="caution">
    <text evidence="5">The sequence shown here is derived from an EMBL/GenBank/DDBJ whole genome shotgun (WGS) entry which is preliminary data.</text>
</comment>
<dbReference type="Proteomes" id="UP000663834">
    <property type="component" value="Unassembled WGS sequence"/>
</dbReference>
<feature type="transmembrane region" description="Helical" evidence="4">
    <location>
        <begin position="328"/>
        <end position="346"/>
    </location>
</feature>
<dbReference type="InterPro" id="IPR011701">
    <property type="entry name" value="MFS"/>
</dbReference>
<evidence type="ECO:0000256" key="3">
    <source>
        <dbReference type="ARBA" id="ARBA00023136"/>
    </source>
</evidence>
<feature type="transmembrane region" description="Helical" evidence="4">
    <location>
        <begin position="166"/>
        <end position="185"/>
    </location>
</feature>
<feature type="transmembrane region" description="Helical" evidence="4">
    <location>
        <begin position="386"/>
        <end position="408"/>
    </location>
</feature>
<gene>
    <name evidence="5" type="ORF">CJN711_LOCUS12024</name>
    <name evidence="7" type="ORF">GIL414_LOCUS7441</name>
    <name evidence="6" type="ORF">KQP761_LOCUS27099</name>
</gene>
<evidence type="ECO:0000256" key="1">
    <source>
        <dbReference type="ARBA" id="ARBA00022692"/>
    </source>
</evidence>
<feature type="transmembrane region" description="Helical" evidence="4">
    <location>
        <begin position="414"/>
        <end position="442"/>
    </location>
</feature>
<reference evidence="5" key="1">
    <citation type="submission" date="2021-02" db="EMBL/GenBank/DDBJ databases">
        <authorList>
            <person name="Nowell W R."/>
        </authorList>
    </citation>
    <scope>NUCLEOTIDE SEQUENCE</scope>
</reference>
<feature type="transmembrane region" description="Helical" evidence="4">
    <location>
        <begin position="352"/>
        <end position="374"/>
    </location>
</feature>
<accession>A0A814WED1</accession>
<proteinExistence type="predicted"/>
<dbReference type="PANTHER" id="PTHR23121:SF9">
    <property type="entry name" value="SODIUM-DEPENDENT GLUCOSE TRANSPORTER 1"/>
    <property type="match status" value="1"/>
</dbReference>
<sequence>MQTLSTSVVSLHSYVESHTNEKKLSKTSDKKVSIIYFLALFYTFLSLGFGAGLIGPTLLKFGEQINSPLDRVVYILFARSFGFLVGTLAGGFLIDAFPLLGRTFLACSLFFMSATTIMIPFMHHIIPMIMVHLMWSLTAGVVDNLAQLLTIRYYAQVNFNPYLQALHGAFGVGAFLSPLIIAPFLQSTSPPDQWHYAYWLIGCLHIPNLVWISIYAIRDELCSKKPKEITLENKEVIFEDTKLETTIAPDDQTKSPGKVLFLGLITVFILLYVGGESAFGAYIHTYASLHLNFKKDIAAYLNSVFWASFAISRFCGVALSIKLSAIQMLLADLFGCIGSMSLLLILNKSSLAIWIGSVLFGLSVGSIYPSAIAFTEKQISLTGKRMSILSVGGSAGDAVIPLLIGYMINPKLLGPIGFIIILLIVIISASLIYGSTLLYVNFQLKKMKNTKK</sequence>
<dbReference type="Proteomes" id="UP000681720">
    <property type="component" value="Unassembled WGS sequence"/>
</dbReference>
<feature type="transmembrane region" description="Helical" evidence="4">
    <location>
        <begin position="259"/>
        <end position="283"/>
    </location>
</feature>
<evidence type="ECO:0000256" key="4">
    <source>
        <dbReference type="SAM" id="Phobius"/>
    </source>
</evidence>
<dbReference type="GO" id="GO:0022857">
    <property type="term" value="F:transmembrane transporter activity"/>
    <property type="evidence" value="ECO:0007669"/>
    <property type="project" value="InterPro"/>
</dbReference>